<accession>A0A2T7FDE4</accession>
<reference evidence="1 2" key="1">
    <citation type="submission" date="2018-04" db="EMBL/GenBank/DDBJ databases">
        <title>WGS assembly of Panicum hallii var. hallii HAL2.</title>
        <authorList>
            <person name="Lovell J."/>
            <person name="Jenkins J."/>
            <person name="Lowry D."/>
            <person name="Mamidi S."/>
            <person name="Sreedasyam A."/>
            <person name="Weng X."/>
            <person name="Barry K."/>
            <person name="Bonette J."/>
            <person name="Campitelli B."/>
            <person name="Daum C."/>
            <person name="Gordon S."/>
            <person name="Gould B."/>
            <person name="Lipzen A."/>
            <person name="MacQueen A."/>
            <person name="Palacio-Mejia J."/>
            <person name="Plott C."/>
            <person name="Shakirov E."/>
            <person name="Shu S."/>
            <person name="Yoshinaga Y."/>
            <person name="Zane M."/>
            <person name="Rokhsar D."/>
            <person name="Grimwood J."/>
            <person name="Schmutz J."/>
            <person name="Juenger T."/>
        </authorList>
    </citation>
    <scope>NUCLEOTIDE SEQUENCE [LARGE SCALE GENOMIC DNA]</scope>
    <source>
        <strain evidence="2">cv. HAL2</strain>
    </source>
</reference>
<proteinExistence type="predicted"/>
<sequence>MEGIVRRRDGWLHYSTVKESSKNPLRSLESEACRHGDRRNIMPTPTQNYIPLLPVSFAPRKRDGVKNAGYPEFSECDSTDAKCKFAVV</sequence>
<organism evidence="1 2">
    <name type="scientific">Panicum hallii var. hallii</name>
    <dbReference type="NCBI Taxonomy" id="1504633"/>
    <lineage>
        <taxon>Eukaryota</taxon>
        <taxon>Viridiplantae</taxon>
        <taxon>Streptophyta</taxon>
        <taxon>Embryophyta</taxon>
        <taxon>Tracheophyta</taxon>
        <taxon>Spermatophyta</taxon>
        <taxon>Magnoliopsida</taxon>
        <taxon>Liliopsida</taxon>
        <taxon>Poales</taxon>
        <taxon>Poaceae</taxon>
        <taxon>PACMAD clade</taxon>
        <taxon>Panicoideae</taxon>
        <taxon>Panicodae</taxon>
        <taxon>Paniceae</taxon>
        <taxon>Panicinae</taxon>
        <taxon>Panicum</taxon>
        <taxon>Panicum sect. Panicum</taxon>
    </lineage>
</organism>
<evidence type="ECO:0000313" key="1">
    <source>
        <dbReference type="EMBL" id="PUZ78109.1"/>
    </source>
</evidence>
<keyword evidence="2" id="KW-1185">Reference proteome</keyword>
<dbReference type="EMBL" id="CM009749">
    <property type="protein sequence ID" value="PUZ78109.1"/>
    <property type="molecule type" value="Genomic_DNA"/>
</dbReference>
<gene>
    <name evidence="1" type="ORF">GQ55_1G426800</name>
</gene>
<protein>
    <submittedName>
        <fullName evidence="1">Uncharacterized protein</fullName>
    </submittedName>
</protein>
<dbReference type="Proteomes" id="UP000244336">
    <property type="component" value="Chromosome 1"/>
</dbReference>
<evidence type="ECO:0000313" key="2">
    <source>
        <dbReference type="Proteomes" id="UP000244336"/>
    </source>
</evidence>
<dbReference type="AlphaFoldDB" id="A0A2T7FDE4"/>
<name>A0A2T7FDE4_9POAL</name>
<dbReference type="Gramene" id="PUZ78109">
    <property type="protein sequence ID" value="PUZ78109"/>
    <property type="gene ID" value="GQ55_1G426800"/>
</dbReference>